<comment type="caution">
    <text evidence="1">The sequence shown here is derived from an EMBL/GenBank/DDBJ whole genome shotgun (WGS) entry which is preliminary data.</text>
</comment>
<name>A0ACB8UTY5_9EURO</name>
<sequence>MGTRSLICVWYKGRFVIAQYTQFDGYPEGQGGHILRFLLAAGNVERLKAGLEHVKVISDKELRQIQEKVQQDSRAKKNAGDQATTYDRMSGESEMDRLFPSLSRLTGGGILAVVAEATAEKTIPILMDLRFANDSLFCEWAYCVDLDAGVFEVFGGGCSKESSGSTRFQDVGGPGEPVPTFIKSFPLDKLPKNQDVLVRTLNKAIDALHRGRRGDGDLDDDEMEEEEEDDEEDDGEEEGDLKEGSDKTAADGSGEKIATY</sequence>
<proteinExistence type="predicted"/>
<evidence type="ECO:0000313" key="1">
    <source>
        <dbReference type="EMBL" id="KAI2385116.1"/>
    </source>
</evidence>
<protein>
    <submittedName>
        <fullName evidence="1">Uncharacterized protein</fullName>
    </submittedName>
</protein>
<gene>
    <name evidence="1" type="ORF">LOY88_004298</name>
</gene>
<reference evidence="1" key="1">
    <citation type="journal article" date="2022" name="bioRxiv">
        <title>Population genetic analysis of Ophidiomyces ophidiicola, the causative agent of snake fungal disease, indicates recent introductions to the USA.</title>
        <authorList>
            <person name="Ladner J.T."/>
            <person name="Palmer J.M."/>
            <person name="Ettinger C.L."/>
            <person name="Stajich J.E."/>
            <person name="Farrell T.M."/>
            <person name="Glorioso B.M."/>
            <person name="Lawson B."/>
            <person name="Price S.J."/>
            <person name="Stengle A.G."/>
            <person name="Grear D.A."/>
            <person name="Lorch J.M."/>
        </authorList>
    </citation>
    <scope>NUCLEOTIDE SEQUENCE</scope>
    <source>
        <strain evidence="1">NWHC 24266-5</strain>
    </source>
</reference>
<dbReference type="EMBL" id="JALBCA010000063">
    <property type="protein sequence ID" value="KAI2385116.1"/>
    <property type="molecule type" value="Genomic_DNA"/>
</dbReference>
<accession>A0ACB8UTY5</accession>
<organism evidence="1">
    <name type="scientific">Ophidiomyces ophidiicola</name>
    <dbReference type="NCBI Taxonomy" id="1387563"/>
    <lineage>
        <taxon>Eukaryota</taxon>
        <taxon>Fungi</taxon>
        <taxon>Dikarya</taxon>
        <taxon>Ascomycota</taxon>
        <taxon>Pezizomycotina</taxon>
        <taxon>Eurotiomycetes</taxon>
        <taxon>Eurotiomycetidae</taxon>
        <taxon>Onygenales</taxon>
        <taxon>Onygenaceae</taxon>
        <taxon>Ophidiomyces</taxon>
    </lineage>
</organism>